<sequence length="577" mass="67039">MKISANGKDLVRILTEKVTYEIPDYQRPYSWTKNELTDLFNDLEATILTESNHYFGAFVFNEERKKSDDAIEVIDGQQRLTTVAIFLYVLRGLYQEPRFRDLEGVEHRRNKLKEYLEFLDDDGQTVGSKFKLGEVNRNFFEQYVVNGWNKDAGFRREIVDRFKRGNEYNSSKSIKDAFDNIYSRINEYIADANDDTVALGRIKKLQDVLLTKFEVVEIVVEQDADAFLIFETLNDRGLELSSVDLIKNRLFKFCANSPDFNEVKDKWLDMIRRLDSTVVKKYLRHYWIANYGHTSHQSLFKSVREVATSYETSKALISDLYHMAPYYGILENPHTLNPGPLRVVLEEIKSLNFDLTHPILLAAFKRFSDDEDKIYKVARLCLNFMIRFITVMREKPATIEKEISDFARSLGLGISALAEKFLSNAGDSEFKAKFMSLIVNETTYPTYFILTEFERVVHAERWIAPGRTYVTVEHILPQTVDFTKIEEGEWGALFTKEQHDMYLNRLGNLTLLGPSAQGKAGNKKFAEKRRVYEQHTDMIMTAQLANYDKWTVDEIDERQAEMAARAVDIFTLDISKL</sequence>
<dbReference type="Proteomes" id="UP001208017">
    <property type="component" value="Unassembled WGS sequence"/>
</dbReference>
<dbReference type="Pfam" id="PF03235">
    <property type="entry name" value="GmrSD_N"/>
    <property type="match status" value="1"/>
</dbReference>
<evidence type="ECO:0000313" key="4">
    <source>
        <dbReference type="Proteomes" id="UP001208017"/>
    </source>
</evidence>
<organism evidence="3 4">
    <name type="scientific">Tumebacillus lacus</name>
    <dbReference type="NCBI Taxonomy" id="2995335"/>
    <lineage>
        <taxon>Bacteria</taxon>
        <taxon>Bacillati</taxon>
        <taxon>Bacillota</taxon>
        <taxon>Bacilli</taxon>
        <taxon>Bacillales</taxon>
        <taxon>Alicyclobacillaceae</taxon>
        <taxon>Tumebacillus</taxon>
    </lineage>
</organism>
<keyword evidence="3" id="KW-0540">Nuclease</keyword>
<gene>
    <name evidence="3" type="ORF">OS242_04425</name>
</gene>
<dbReference type="RefSeq" id="WP_267150447.1">
    <property type="nucleotide sequence ID" value="NZ_JAPMLT010000002.1"/>
</dbReference>
<feature type="domain" description="GmrSD restriction endonucleases C-terminal" evidence="2">
    <location>
        <begin position="427"/>
        <end position="564"/>
    </location>
</feature>
<dbReference type="Pfam" id="PF07510">
    <property type="entry name" value="GmrSD_C"/>
    <property type="match status" value="1"/>
</dbReference>
<accession>A0ABT3X0R6</accession>
<dbReference type="GO" id="GO:0004519">
    <property type="term" value="F:endonuclease activity"/>
    <property type="evidence" value="ECO:0007669"/>
    <property type="project" value="UniProtKB-KW"/>
</dbReference>
<evidence type="ECO:0000313" key="3">
    <source>
        <dbReference type="EMBL" id="MCX7569196.1"/>
    </source>
</evidence>
<keyword evidence="3" id="KW-0255">Endonuclease</keyword>
<comment type="caution">
    <text evidence="3">The sequence shown here is derived from an EMBL/GenBank/DDBJ whole genome shotgun (WGS) entry which is preliminary data.</text>
</comment>
<dbReference type="InterPro" id="IPR011089">
    <property type="entry name" value="GmrSD_C"/>
</dbReference>
<dbReference type="InterPro" id="IPR004919">
    <property type="entry name" value="GmrSD_N"/>
</dbReference>
<proteinExistence type="predicted"/>
<dbReference type="EMBL" id="JAPMLT010000002">
    <property type="protein sequence ID" value="MCX7569196.1"/>
    <property type="molecule type" value="Genomic_DNA"/>
</dbReference>
<keyword evidence="4" id="KW-1185">Reference proteome</keyword>
<dbReference type="PANTHER" id="PTHR35149:SF2">
    <property type="entry name" value="DUF262 DOMAIN-CONTAINING PROTEIN"/>
    <property type="match status" value="1"/>
</dbReference>
<keyword evidence="3" id="KW-0378">Hydrolase</keyword>
<evidence type="ECO:0000259" key="2">
    <source>
        <dbReference type="Pfam" id="PF07510"/>
    </source>
</evidence>
<protein>
    <submittedName>
        <fullName evidence="3">DUF262 domain-containing HNH endonuclease family protein</fullName>
    </submittedName>
</protein>
<dbReference type="PANTHER" id="PTHR35149">
    <property type="entry name" value="SLL5132 PROTEIN"/>
    <property type="match status" value="1"/>
</dbReference>
<reference evidence="3 4" key="1">
    <citation type="submission" date="2022-11" db="EMBL/GenBank/DDBJ databases">
        <title>Study of microbial diversity in lake waters.</title>
        <authorList>
            <person name="Zhang J."/>
        </authorList>
    </citation>
    <scope>NUCLEOTIDE SEQUENCE [LARGE SCALE GENOMIC DNA]</scope>
    <source>
        <strain evidence="3 4">DT12</strain>
    </source>
</reference>
<evidence type="ECO:0000259" key="1">
    <source>
        <dbReference type="Pfam" id="PF03235"/>
    </source>
</evidence>
<name>A0ABT3X0R6_9BACL</name>
<feature type="domain" description="GmrSD restriction endonucleases N-terminal" evidence="1">
    <location>
        <begin position="16"/>
        <end position="251"/>
    </location>
</feature>